<evidence type="ECO:0000256" key="1">
    <source>
        <dbReference type="SAM" id="MobiDB-lite"/>
    </source>
</evidence>
<comment type="caution">
    <text evidence="2">The sequence shown here is derived from an EMBL/GenBank/DDBJ whole genome shotgun (WGS) entry which is preliminary data.</text>
</comment>
<reference evidence="2" key="1">
    <citation type="submission" date="2018-07" db="EMBL/GenBank/DDBJ databases">
        <authorList>
            <consortium name="PulseNet: The National Subtyping Network for Foodborne Disease Surveillance"/>
            <person name="Tarr C.L."/>
            <person name="Trees E."/>
            <person name="Katz L.S."/>
            <person name="Carleton-Romer H.A."/>
            <person name="Stroika S."/>
            <person name="Kucerova Z."/>
            <person name="Roache K.F."/>
            <person name="Sabol A.L."/>
            <person name="Besser J."/>
            <person name="Gerner-Smidt P."/>
        </authorList>
    </citation>
    <scope>NUCLEOTIDE SEQUENCE</scope>
    <source>
        <strain evidence="2">PNUSAS029138</strain>
    </source>
</reference>
<organism evidence="2">
    <name type="scientific">Salmonella enterica</name>
    <name type="common">Salmonella choleraesuis</name>
    <dbReference type="NCBI Taxonomy" id="28901"/>
    <lineage>
        <taxon>Bacteria</taxon>
        <taxon>Pseudomonadati</taxon>
        <taxon>Pseudomonadota</taxon>
        <taxon>Gammaproteobacteria</taxon>
        <taxon>Enterobacterales</taxon>
        <taxon>Enterobacteriaceae</taxon>
        <taxon>Salmonella</taxon>
    </lineage>
</organism>
<evidence type="ECO:0000313" key="2">
    <source>
        <dbReference type="EMBL" id="EBU3912883.1"/>
    </source>
</evidence>
<accession>A0A5V4Z5F2</accession>
<sequence length="79" mass="9350">MAKKRHSTDRRDILNETERQVRQQSGYPDKIYHRSETVSWWALFRDAFSCGVADLHDEKLLLRGQGDNHRADEYFIAVD</sequence>
<dbReference type="EMBL" id="AAHBYH010000014">
    <property type="protein sequence ID" value="EBU3912883.1"/>
    <property type="molecule type" value="Genomic_DNA"/>
</dbReference>
<feature type="compositionally biased region" description="Basic and acidic residues" evidence="1">
    <location>
        <begin position="9"/>
        <end position="21"/>
    </location>
</feature>
<feature type="region of interest" description="Disordered" evidence="1">
    <location>
        <begin position="1"/>
        <end position="24"/>
    </location>
</feature>
<proteinExistence type="predicted"/>
<dbReference type="AlphaFoldDB" id="A0A5V4Z5F2"/>
<gene>
    <name evidence="2" type="ORF">CWK15_15845</name>
</gene>
<name>A0A5V4Z5F2_SALER</name>
<protein>
    <submittedName>
        <fullName evidence="2">Uncharacterized protein</fullName>
    </submittedName>
</protein>